<dbReference type="EMBL" id="JBHFNR010000040">
    <property type="protein sequence ID" value="MFB2892559.1"/>
    <property type="molecule type" value="Genomic_DNA"/>
</dbReference>
<dbReference type="RefSeq" id="WP_413262230.1">
    <property type="nucleotide sequence ID" value="NZ_JBHFNR010000040.1"/>
</dbReference>
<protein>
    <submittedName>
        <fullName evidence="3">Pilus assembly protein PilO</fullName>
    </submittedName>
</protein>
<keyword evidence="4" id="KW-1185">Reference proteome</keyword>
<evidence type="ECO:0000313" key="3">
    <source>
        <dbReference type="EMBL" id="MFB2892559.1"/>
    </source>
</evidence>
<dbReference type="Proteomes" id="UP001576784">
    <property type="component" value="Unassembled WGS sequence"/>
</dbReference>
<feature type="region of interest" description="Disordered" evidence="1">
    <location>
        <begin position="241"/>
        <end position="271"/>
    </location>
</feature>
<feature type="compositionally biased region" description="Polar residues" evidence="1">
    <location>
        <begin position="13"/>
        <end position="23"/>
    </location>
</feature>
<keyword evidence="2" id="KW-0472">Membrane</keyword>
<evidence type="ECO:0000313" key="4">
    <source>
        <dbReference type="Proteomes" id="UP001576784"/>
    </source>
</evidence>
<accession>A0ABV4XLI9</accession>
<comment type="caution">
    <text evidence="3">The sequence shown here is derived from an EMBL/GenBank/DDBJ whole genome shotgun (WGS) entry which is preliminary data.</text>
</comment>
<proteinExistence type="predicted"/>
<sequence>MSNADLTLDRPEQQTTENGGSTSLFGIQLTPPVIGALIGVLGLGAAGYLFYQFVMPVMQKNDELRAQLAQKESELKERENFPELMEKAVAESNEAKRQKNTVAALFGNEQSMKTLLLDLNKRIEARNTNLKPEDVKAKLTKFDPDPGASGIVNDGSFGTQANNHIYRQVYDVEMQGTFDQTRVSLLDLERQKNLLVAKNFKTLLDGSFQRIVVDRQQGQIVPVGKPVTSITTSFKLNMLRPLTAEEQKSVQPPPASDKGGTPSPGATPSPK</sequence>
<keyword evidence="2" id="KW-1133">Transmembrane helix</keyword>
<keyword evidence="2" id="KW-0812">Transmembrane</keyword>
<feature type="transmembrane region" description="Helical" evidence="2">
    <location>
        <begin position="33"/>
        <end position="51"/>
    </location>
</feature>
<evidence type="ECO:0000256" key="2">
    <source>
        <dbReference type="SAM" id="Phobius"/>
    </source>
</evidence>
<name>A0ABV4XLI9_9CYAN</name>
<evidence type="ECO:0000256" key="1">
    <source>
        <dbReference type="SAM" id="MobiDB-lite"/>
    </source>
</evidence>
<feature type="region of interest" description="Disordered" evidence="1">
    <location>
        <begin position="1"/>
        <end position="23"/>
    </location>
</feature>
<gene>
    <name evidence="3" type="ORF">ACE1CI_06400</name>
</gene>
<reference evidence="3 4" key="1">
    <citation type="submission" date="2024-09" db="EMBL/GenBank/DDBJ databases">
        <title>Floridaenema gen nov. (Aerosakkonemataceae, Aerosakkonematales ord. nov., Cyanobacteria) from benthic tropical and subtropical fresh waters, with the description of four new species.</title>
        <authorList>
            <person name="Moretto J.A."/>
            <person name="Berthold D.E."/>
            <person name="Lefler F.W."/>
            <person name="Huang I.-S."/>
            <person name="Laughinghouse H. IV."/>
        </authorList>
    </citation>
    <scope>NUCLEOTIDE SEQUENCE [LARGE SCALE GENOMIC DNA]</scope>
    <source>
        <strain evidence="3 4">BLCC-F50</strain>
    </source>
</reference>
<organism evidence="3 4">
    <name type="scientific">Floridaenema flaviceps BLCC-F50</name>
    <dbReference type="NCBI Taxonomy" id="3153642"/>
    <lineage>
        <taxon>Bacteria</taxon>
        <taxon>Bacillati</taxon>
        <taxon>Cyanobacteriota</taxon>
        <taxon>Cyanophyceae</taxon>
        <taxon>Oscillatoriophycideae</taxon>
        <taxon>Aerosakkonematales</taxon>
        <taxon>Aerosakkonemataceae</taxon>
        <taxon>Floridanema</taxon>
        <taxon>Floridanema flaviceps</taxon>
    </lineage>
</organism>